<dbReference type="GO" id="GO:0009881">
    <property type="term" value="F:photoreceptor activity"/>
    <property type="evidence" value="ECO:0007669"/>
    <property type="project" value="UniProtKB-KW"/>
</dbReference>
<feature type="domain" description="PAS" evidence="17">
    <location>
        <begin position="172"/>
        <end position="247"/>
    </location>
</feature>
<dbReference type="CDD" id="cd00130">
    <property type="entry name" value="PAS"/>
    <property type="match status" value="1"/>
</dbReference>
<dbReference type="InterPro" id="IPR036890">
    <property type="entry name" value="HATPase_C_sf"/>
</dbReference>
<keyword evidence="10" id="KW-0677">Repeat</keyword>
<keyword evidence="4" id="KW-0600">Photoreceptor protein</keyword>
<evidence type="ECO:0000256" key="1">
    <source>
        <dbReference type="ARBA" id="ARBA00000085"/>
    </source>
</evidence>
<keyword evidence="7" id="KW-0285">Flavoprotein</keyword>
<dbReference type="InterPro" id="IPR035965">
    <property type="entry name" value="PAS-like_dom_sf"/>
</dbReference>
<evidence type="ECO:0000259" key="17">
    <source>
        <dbReference type="PROSITE" id="PS50112"/>
    </source>
</evidence>
<evidence type="ECO:0000256" key="9">
    <source>
        <dbReference type="ARBA" id="ARBA00022679"/>
    </source>
</evidence>
<dbReference type="PROSITE" id="PS50112">
    <property type="entry name" value="PAS"/>
    <property type="match status" value="1"/>
</dbReference>
<evidence type="ECO:0000313" key="19">
    <source>
        <dbReference type="EMBL" id="KAB0680072.1"/>
    </source>
</evidence>
<evidence type="ECO:0000256" key="6">
    <source>
        <dbReference type="ARBA" id="ARBA00022606"/>
    </source>
</evidence>
<dbReference type="InterPro" id="IPR000014">
    <property type="entry name" value="PAS"/>
</dbReference>
<evidence type="ECO:0000256" key="10">
    <source>
        <dbReference type="ARBA" id="ARBA00022737"/>
    </source>
</evidence>
<name>A0A7V7PPX5_9HYPH</name>
<gene>
    <name evidence="19" type="ORF">F6X38_09690</name>
</gene>
<dbReference type="InterPro" id="IPR013655">
    <property type="entry name" value="PAS_fold_3"/>
</dbReference>
<keyword evidence="12" id="KW-0418">Kinase</keyword>
<proteinExistence type="predicted"/>
<keyword evidence="15" id="KW-0843">Virulence</keyword>
<dbReference type="PANTHER" id="PTHR41523:SF7">
    <property type="entry name" value="HISTIDINE KINASE"/>
    <property type="match status" value="1"/>
</dbReference>
<evidence type="ECO:0000256" key="4">
    <source>
        <dbReference type="ARBA" id="ARBA00022543"/>
    </source>
</evidence>
<evidence type="ECO:0000256" key="16">
    <source>
        <dbReference type="ARBA" id="ARBA00023170"/>
    </source>
</evidence>
<dbReference type="GO" id="GO:0005524">
    <property type="term" value="F:ATP binding"/>
    <property type="evidence" value="ECO:0007669"/>
    <property type="project" value="UniProtKB-KW"/>
</dbReference>
<evidence type="ECO:0000256" key="8">
    <source>
        <dbReference type="ARBA" id="ARBA00022643"/>
    </source>
</evidence>
<sequence>MVVDYIPSDWPAGDGEMAERVRRLDWSQTPLGASADWPTSLRVATRLLLNTRHPMFIWWGRELTQIYNDAYRDTMGSERHPAALGQAGAETWAEIWDVIGPQITDVMAGGPATWHEDQLVPVTRHGELQAVWWTYSFSPIDEASAPKGVGGVMVICRDVTAEHLAKEAAVASARRLQEFGEASTDVLWIRDAETLNWTYLTPAFETIYGMPRDEALAGNNYSNWLDLIVPEDRDRARSIIGRVVDGERITFEYRVQRPRDGAIRWLRNTDFPIHDAEGRVVAIGGVGHDATREKQIEETLRTSEAELQLMVGELQHRTRNLIGVVGTIMRQVVASSASLADFRGRFTERLEALSRVQGLFSRKGDETIGMGDVVRLELDALGADLSSDRVRIEGDAVALRKSAVQTLSLALHELATNAVKYGALYADRGSLVVRWNEYSDETGKQRLQLVWTETGIETEIEETLGPMREGGYGRRLIEEALPYTLKAKTTYALGRNRLDCTIDMPLDR</sequence>
<dbReference type="SMART" id="SM00086">
    <property type="entry name" value="PAC"/>
    <property type="match status" value="1"/>
</dbReference>
<comment type="catalytic activity">
    <reaction evidence="1">
        <text>ATP + protein L-histidine = ADP + protein N-phospho-L-histidine.</text>
        <dbReference type="EC" id="2.7.13.3"/>
    </reaction>
</comment>
<keyword evidence="5" id="KW-0597">Phosphoprotein</keyword>
<feature type="domain" description="PAC" evidence="18">
    <location>
        <begin position="249"/>
        <end position="302"/>
    </location>
</feature>
<evidence type="ECO:0000256" key="15">
    <source>
        <dbReference type="ARBA" id="ARBA00023026"/>
    </source>
</evidence>
<dbReference type="NCBIfam" id="TIGR00229">
    <property type="entry name" value="sensory_box"/>
    <property type="match status" value="1"/>
</dbReference>
<dbReference type="Pfam" id="PF07536">
    <property type="entry name" value="HWE_HK"/>
    <property type="match status" value="1"/>
</dbReference>
<keyword evidence="13" id="KW-0067">ATP-binding</keyword>
<dbReference type="GO" id="GO:0004673">
    <property type="term" value="F:protein histidine kinase activity"/>
    <property type="evidence" value="ECO:0007669"/>
    <property type="project" value="UniProtKB-EC"/>
</dbReference>
<dbReference type="SMART" id="SM00091">
    <property type="entry name" value="PAS"/>
    <property type="match status" value="1"/>
</dbReference>
<evidence type="ECO:0000256" key="3">
    <source>
        <dbReference type="ARBA" id="ARBA00021740"/>
    </source>
</evidence>
<evidence type="ECO:0000256" key="7">
    <source>
        <dbReference type="ARBA" id="ARBA00022630"/>
    </source>
</evidence>
<keyword evidence="14" id="KW-0157">Chromophore</keyword>
<dbReference type="SUPFAM" id="SSF55785">
    <property type="entry name" value="PYP-like sensor domain (PAS domain)"/>
    <property type="match status" value="1"/>
</dbReference>
<keyword evidence="8" id="KW-0288">FMN</keyword>
<dbReference type="Gene3D" id="3.30.450.20">
    <property type="entry name" value="PAS domain"/>
    <property type="match status" value="2"/>
</dbReference>
<organism evidence="19 20">
    <name type="scientific">Plantimonas leprariae</name>
    <dbReference type="NCBI Taxonomy" id="2615207"/>
    <lineage>
        <taxon>Bacteria</taxon>
        <taxon>Pseudomonadati</taxon>
        <taxon>Pseudomonadota</taxon>
        <taxon>Alphaproteobacteria</taxon>
        <taxon>Hyphomicrobiales</taxon>
        <taxon>Aurantimonadaceae</taxon>
        <taxon>Plantimonas</taxon>
    </lineage>
</organism>
<dbReference type="InterPro" id="IPR011102">
    <property type="entry name" value="Sig_transdc_His_kinase_HWE"/>
</dbReference>
<evidence type="ECO:0000259" key="18">
    <source>
        <dbReference type="PROSITE" id="PS50113"/>
    </source>
</evidence>
<evidence type="ECO:0000313" key="20">
    <source>
        <dbReference type="Proteomes" id="UP000432089"/>
    </source>
</evidence>
<dbReference type="InterPro" id="IPR000700">
    <property type="entry name" value="PAS-assoc_C"/>
</dbReference>
<keyword evidence="9" id="KW-0808">Transferase</keyword>
<keyword evidence="16" id="KW-0675">Receptor</keyword>
<dbReference type="Gene3D" id="3.30.565.10">
    <property type="entry name" value="Histidine kinase-like ATPase, C-terminal domain"/>
    <property type="match status" value="1"/>
</dbReference>
<evidence type="ECO:0000256" key="2">
    <source>
        <dbReference type="ARBA" id="ARBA00012438"/>
    </source>
</evidence>
<evidence type="ECO:0000256" key="5">
    <source>
        <dbReference type="ARBA" id="ARBA00022553"/>
    </source>
</evidence>
<reference evidence="19 20" key="1">
    <citation type="submission" date="2019-09" db="EMBL/GenBank/DDBJ databases">
        <title>YIM 132180 draft genome.</title>
        <authorList>
            <person name="Zhang K."/>
        </authorList>
    </citation>
    <scope>NUCLEOTIDE SEQUENCE [LARGE SCALE GENOMIC DNA]</scope>
    <source>
        <strain evidence="19 20">YIM 132180</strain>
    </source>
</reference>
<dbReference type="PANTHER" id="PTHR41523">
    <property type="entry name" value="TWO-COMPONENT SYSTEM SENSOR PROTEIN"/>
    <property type="match status" value="1"/>
</dbReference>
<protein>
    <recommendedName>
        <fullName evidence="3">Blue-light-activated histidine kinase</fullName>
        <ecNumber evidence="2">2.7.13.3</ecNumber>
    </recommendedName>
</protein>
<keyword evidence="11" id="KW-0547">Nucleotide-binding</keyword>
<comment type="caution">
    <text evidence="19">The sequence shown here is derived from an EMBL/GenBank/DDBJ whole genome shotgun (WGS) entry which is preliminary data.</text>
</comment>
<evidence type="ECO:0000256" key="14">
    <source>
        <dbReference type="ARBA" id="ARBA00022991"/>
    </source>
</evidence>
<dbReference type="EMBL" id="VZDO01000006">
    <property type="protein sequence ID" value="KAB0680072.1"/>
    <property type="molecule type" value="Genomic_DNA"/>
</dbReference>
<keyword evidence="20" id="KW-1185">Reference proteome</keyword>
<dbReference type="EC" id="2.7.13.3" evidence="2"/>
<keyword evidence="6" id="KW-0716">Sensory transduction</keyword>
<evidence type="ECO:0000256" key="12">
    <source>
        <dbReference type="ARBA" id="ARBA00022777"/>
    </source>
</evidence>
<evidence type="ECO:0000256" key="11">
    <source>
        <dbReference type="ARBA" id="ARBA00022741"/>
    </source>
</evidence>
<dbReference type="SMART" id="SM00911">
    <property type="entry name" value="HWE_HK"/>
    <property type="match status" value="1"/>
</dbReference>
<dbReference type="Pfam" id="PF08447">
    <property type="entry name" value="PAS_3"/>
    <property type="match status" value="1"/>
</dbReference>
<dbReference type="InterPro" id="IPR001610">
    <property type="entry name" value="PAC"/>
</dbReference>
<accession>A0A7V7PPX5</accession>
<evidence type="ECO:0000256" key="13">
    <source>
        <dbReference type="ARBA" id="ARBA00022840"/>
    </source>
</evidence>
<dbReference type="PROSITE" id="PS50113">
    <property type="entry name" value="PAC"/>
    <property type="match status" value="1"/>
</dbReference>
<dbReference type="Proteomes" id="UP000432089">
    <property type="component" value="Unassembled WGS sequence"/>
</dbReference>
<dbReference type="AlphaFoldDB" id="A0A7V7PPX5"/>